<dbReference type="Gene3D" id="3.40.190.80">
    <property type="match status" value="1"/>
</dbReference>
<reference evidence="3 4" key="1">
    <citation type="submission" date="2020-04" db="EMBL/GenBank/DDBJ databases">
        <authorList>
            <person name="De Canck E."/>
        </authorList>
    </citation>
    <scope>NUCLEOTIDE SEQUENCE [LARGE SCALE GENOMIC DNA]</scope>
    <source>
        <strain evidence="3 4">LMG 3441</strain>
    </source>
</reference>
<comment type="cofactor">
    <cofactor evidence="2">
        <name>Mg(2+)</name>
        <dbReference type="ChEBI" id="CHEBI:18420"/>
    </cofactor>
</comment>
<evidence type="ECO:0000313" key="4">
    <source>
        <dbReference type="Proteomes" id="UP000494269"/>
    </source>
</evidence>
<dbReference type="PRINTS" id="PR00377">
    <property type="entry name" value="IMPHPHTASES"/>
</dbReference>
<dbReference type="EMBL" id="CADIJQ010000010">
    <property type="protein sequence ID" value="CAB3734816.1"/>
    <property type="molecule type" value="Genomic_DNA"/>
</dbReference>
<feature type="binding site" evidence="2">
    <location>
        <position position="226"/>
    </location>
    <ligand>
        <name>Mg(2+)</name>
        <dbReference type="ChEBI" id="CHEBI:18420"/>
        <label>1</label>
        <note>catalytic</note>
    </ligand>
</feature>
<feature type="binding site" evidence="2">
    <location>
        <position position="97"/>
    </location>
    <ligand>
        <name>Mg(2+)</name>
        <dbReference type="ChEBI" id="CHEBI:18420"/>
        <label>1</label>
        <note>catalytic</note>
    </ligand>
</feature>
<dbReference type="InterPro" id="IPR000760">
    <property type="entry name" value="Inositol_monophosphatase-like"/>
</dbReference>
<protein>
    <submittedName>
        <fullName evidence="3">3'(2'),5'-bisphosphate nucleotidase CysQ</fullName>
        <ecNumber evidence="3">3.1.3.7</ecNumber>
    </submittedName>
</protein>
<evidence type="ECO:0000313" key="3">
    <source>
        <dbReference type="EMBL" id="CAB3734816.1"/>
    </source>
</evidence>
<dbReference type="PANTHER" id="PTHR20854">
    <property type="entry name" value="INOSITOL MONOPHOSPHATASE"/>
    <property type="match status" value="1"/>
</dbReference>
<keyword evidence="3" id="KW-0378">Hydrolase</keyword>
<organism evidence="3 4">
    <name type="scientific">Achromobacter kerstersii</name>
    <dbReference type="NCBI Taxonomy" id="1353890"/>
    <lineage>
        <taxon>Bacteria</taxon>
        <taxon>Pseudomonadati</taxon>
        <taxon>Pseudomonadota</taxon>
        <taxon>Betaproteobacteria</taxon>
        <taxon>Burkholderiales</taxon>
        <taxon>Alcaligenaceae</taxon>
        <taxon>Achromobacter</taxon>
    </lineage>
</organism>
<dbReference type="GO" id="GO:0008934">
    <property type="term" value="F:inositol monophosphate 1-phosphatase activity"/>
    <property type="evidence" value="ECO:0007669"/>
    <property type="project" value="TreeGrafter"/>
</dbReference>
<accession>A0A6S7AKG5</accession>
<keyword evidence="2" id="KW-0479">Metal-binding</keyword>
<dbReference type="CDD" id="cd01517">
    <property type="entry name" value="PAP_phosphatase"/>
    <property type="match status" value="1"/>
</dbReference>
<dbReference type="Proteomes" id="UP000494269">
    <property type="component" value="Unassembled WGS sequence"/>
</dbReference>
<dbReference type="Gene3D" id="3.30.540.10">
    <property type="entry name" value="Fructose-1,6-Bisphosphatase, subunit A, domain 1"/>
    <property type="match status" value="1"/>
</dbReference>
<sequence length="287" mass="30766">MSRTFTLEDTRKLAAVLAETALTEVMPRFRNLPEGSVRGKSSPRDLVTDADEAAERMIGARLAKLHPGAVLIGEEASARNPALLNMLVDADLAFLIDPIDGTRNYVAGLPLFGMMIAACHRGDVIAGVIYDPVNRDSALAVRGEGAWMEYENGRRVPLTVAPPAPLEDMDGLIATGALPEPLRTTVNSHLSRLASTASLRCAAHEYRMLAAGHCHIALYNQLTAWDHAAGWLLHREAGGYAARFDGSPYKPTHRTGGLLYAPDAGSWHAARKALLGEAVEMADAGNP</sequence>
<dbReference type="Pfam" id="PF00459">
    <property type="entry name" value="Inositol_P"/>
    <property type="match status" value="1"/>
</dbReference>
<dbReference type="AlphaFoldDB" id="A0A6S7AKG5"/>
<feature type="binding site" evidence="2">
    <location>
        <position position="100"/>
    </location>
    <ligand>
        <name>Mg(2+)</name>
        <dbReference type="ChEBI" id="CHEBI:18420"/>
        <label>1</label>
        <note>catalytic</note>
    </ligand>
</feature>
<dbReference type="GO" id="GO:0008441">
    <property type="term" value="F:3'(2'),5'-bisphosphate nucleotidase activity"/>
    <property type="evidence" value="ECO:0007669"/>
    <property type="project" value="UniProtKB-EC"/>
</dbReference>
<keyword evidence="4" id="KW-1185">Reference proteome</keyword>
<gene>
    <name evidence="3" type="primary">cysQ_2</name>
    <name evidence="3" type="ORF">LMG3441_05017</name>
</gene>
<dbReference type="GO" id="GO:0007165">
    <property type="term" value="P:signal transduction"/>
    <property type="evidence" value="ECO:0007669"/>
    <property type="project" value="TreeGrafter"/>
</dbReference>
<evidence type="ECO:0000256" key="1">
    <source>
        <dbReference type="ARBA" id="ARBA00009759"/>
    </source>
</evidence>
<keyword evidence="2" id="KW-0460">Magnesium</keyword>
<dbReference type="PANTHER" id="PTHR20854:SF4">
    <property type="entry name" value="INOSITOL-1-MONOPHOSPHATASE-RELATED"/>
    <property type="match status" value="1"/>
</dbReference>
<name>A0A6S7AKG5_9BURK</name>
<feature type="binding site" evidence="2">
    <location>
        <position position="99"/>
    </location>
    <ligand>
        <name>Mg(2+)</name>
        <dbReference type="ChEBI" id="CHEBI:18420"/>
        <label>1</label>
        <note>catalytic</note>
    </ligand>
</feature>
<feature type="binding site" evidence="2">
    <location>
        <position position="74"/>
    </location>
    <ligand>
        <name>Mg(2+)</name>
        <dbReference type="ChEBI" id="CHEBI:18420"/>
        <label>1</label>
        <note>catalytic</note>
    </ligand>
</feature>
<dbReference type="EC" id="3.1.3.7" evidence="3"/>
<comment type="similarity">
    <text evidence="1">Belongs to the inositol monophosphatase superfamily.</text>
</comment>
<dbReference type="GO" id="GO:0046872">
    <property type="term" value="F:metal ion binding"/>
    <property type="evidence" value="ECO:0007669"/>
    <property type="project" value="UniProtKB-KW"/>
</dbReference>
<dbReference type="SUPFAM" id="SSF56655">
    <property type="entry name" value="Carbohydrate phosphatase"/>
    <property type="match status" value="1"/>
</dbReference>
<dbReference type="RefSeq" id="WP_054426516.1">
    <property type="nucleotide sequence ID" value="NZ_CADIJQ010000010.1"/>
</dbReference>
<dbReference type="GO" id="GO:0006020">
    <property type="term" value="P:inositol metabolic process"/>
    <property type="evidence" value="ECO:0007669"/>
    <property type="project" value="TreeGrafter"/>
</dbReference>
<proteinExistence type="inferred from homology"/>
<evidence type="ECO:0000256" key="2">
    <source>
        <dbReference type="PIRSR" id="PIRSR600760-2"/>
    </source>
</evidence>